<protein>
    <recommendedName>
        <fullName evidence="3">Phospholipase D</fullName>
    </recommendedName>
    <alternativeName>
        <fullName evidence="5">Choline phosphatase</fullName>
    </alternativeName>
</protein>
<dbReference type="EMBL" id="QLMG01000022">
    <property type="protein sequence ID" value="RAK15513.1"/>
    <property type="molecule type" value="Genomic_DNA"/>
</dbReference>
<dbReference type="PANTHER" id="PTHR21248">
    <property type="entry name" value="CARDIOLIPIN SYNTHASE"/>
    <property type="match status" value="1"/>
</dbReference>
<keyword evidence="4" id="KW-0964">Secreted</keyword>
<comment type="subcellular location">
    <subcellularLocation>
        <location evidence="2">Secreted</location>
    </subcellularLocation>
</comment>
<evidence type="ECO:0000256" key="3">
    <source>
        <dbReference type="ARBA" id="ARBA00018392"/>
    </source>
</evidence>
<comment type="function">
    <text evidence="1">Could be a virulence factor.</text>
</comment>
<dbReference type="GO" id="GO:0005576">
    <property type="term" value="C:extracellular region"/>
    <property type="evidence" value="ECO:0007669"/>
    <property type="project" value="UniProtKB-SubCell"/>
</dbReference>
<dbReference type="Pfam" id="PF00614">
    <property type="entry name" value="PLDc"/>
    <property type="match status" value="1"/>
</dbReference>
<dbReference type="GO" id="GO:0032049">
    <property type="term" value="P:cardiolipin biosynthetic process"/>
    <property type="evidence" value="ECO:0007669"/>
    <property type="project" value="UniProtKB-ARBA"/>
</dbReference>
<evidence type="ECO:0000313" key="8">
    <source>
        <dbReference type="Proteomes" id="UP000249165"/>
    </source>
</evidence>
<dbReference type="RefSeq" id="WP_111550555.1">
    <property type="nucleotide sequence ID" value="NZ_LIGK01000013.1"/>
</dbReference>
<gene>
    <name evidence="7" type="ORF">ATI53_102248</name>
</gene>
<dbReference type="SMART" id="SM00155">
    <property type="entry name" value="PLDc"/>
    <property type="match status" value="2"/>
</dbReference>
<sequence>MTLTSLITASEGFPALERLAMSAQRELVMSFRILDPTTQLHCPEFLDQGLKTWADLLAAVAQKGVRVRLVLADFDPIFAEPLHKLAWRSASGFAQGIKGDVQILCAPHGQLAGPLWRWMMRSRVGEKLQELRGRDHSELTPIQRALVKGPILLRPVTIHQKFAVVDSERCIIGGLDVNDRRWDDFDHDQAPEQTWHDVSMQVDDADFAAALRLHFSETWNRALDCGTPAVLGEAEHMATDIRPQPPADLRLLRTVSVPRRGLSTLAPKTLATEHEKTLIQLFGEARHFIYLETQFLRHRPLVDALVRAAKREPDLQLVIVLPPAADRVLFDSDVGWDARAAHALQTEAAERLSRAYGERLAMISPAQPVPARDGQAEVLQSGPIYIHSKVAVVDDRVGMVGSANLNGRSMRWDTEASVLFRRPEDAKALRERLAEKWLGPTIGGASTSQARTWRQAALSNAAREPGDREGFALPYPVATGKKFARKVIGFPADMF</sequence>
<feature type="domain" description="PLD phosphodiesterase" evidence="6">
    <location>
        <begin position="382"/>
        <end position="409"/>
    </location>
</feature>
<dbReference type="Gene3D" id="3.30.870.10">
    <property type="entry name" value="Endonuclease Chain A"/>
    <property type="match status" value="2"/>
</dbReference>
<evidence type="ECO:0000259" key="6">
    <source>
        <dbReference type="PROSITE" id="PS50035"/>
    </source>
</evidence>
<evidence type="ECO:0000256" key="4">
    <source>
        <dbReference type="ARBA" id="ARBA00022525"/>
    </source>
</evidence>
<dbReference type="AlphaFoldDB" id="A0A327Y3B4"/>
<dbReference type="Pfam" id="PF13091">
    <property type="entry name" value="PLDc_2"/>
    <property type="match status" value="1"/>
</dbReference>
<dbReference type="Proteomes" id="UP000249165">
    <property type="component" value="Unassembled WGS sequence"/>
</dbReference>
<keyword evidence="8" id="KW-1185">Reference proteome</keyword>
<evidence type="ECO:0000256" key="1">
    <source>
        <dbReference type="ARBA" id="ARBA00003145"/>
    </source>
</evidence>
<dbReference type="PANTHER" id="PTHR21248:SF22">
    <property type="entry name" value="PHOSPHOLIPASE D"/>
    <property type="match status" value="1"/>
</dbReference>
<reference evidence="7 8" key="1">
    <citation type="submission" date="2018-06" db="EMBL/GenBank/DDBJ databases">
        <title>Genomic Encyclopedia of Archaeal and Bacterial Type Strains, Phase II (KMG-II): from individual species to whole genera.</title>
        <authorList>
            <person name="Goeker M."/>
        </authorList>
    </citation>
    <scope>NUCLEOTIDE SEQUENCE [LARGE SCALE GENOMIC DNA]</scope>
    <source>
        <strain evidence="7 8">DSM 22011</strain>
    </source>
</reference>
<name>A0A327Y3B4_9RHOB</name>
<evidence type="ECO:0000256" key="5">
    <source>
        <dbReference type="ARBA" id="ARBA00029594"/>
    </source>
</evidence>
<proteinExistence type="predicted"/>
<evidence type="ECO:0000313" key="7">
    <source>
        <dbReference type="EMBL" id="RAK15513.1"/>
    </source>
</evidence>
<dbReference type="InterPro" id="IPR001736">
    <property type="entry name" value="PLipase_D/transphosphatidylase"/>
</dbReference>
<dbReference type="SUPFAM" id="SSF56024">
    <property type="entry name" value="Phospholipase D/nuclease"/>
    <property type="match status" value="2"/>
</dbReference>
<accession>A0A327Y3B4</accession>
<dbReference type="PROSITE" id="PS50035">
    <property type="entry name" value="PLD"/>
    <property type="match status" value="2"/>
</dbReference>
<evidence type="ECO:0000256" key="2">
    <source>
        <dbReference type="ARBA" id="ARBA00004613"/>
    </source>
</evidence>
<dbReference type="GO" id="GO:0030572">
    <property type="term" value="F:phosphatidyltransferase activity"/>
    <property type="evidence" value="ECO:0007669"/>
    <property type="project" value="UniProtKB-ARBA"/>
</dbReference>
<feature type="domain" description="PLD phosphodiesterase" evidence="6">
    <location>
        <begin position="154"/>
        <end position="181"/>
    </location>
</feature>
<comment type="caution">
    <text evidence="7">The sequence shown here is derived from an EMBL/GenBank/DDBJ whole genome shotgun (WGS) entry which is preliminary data.</text>
</comment>
<dbReference type="InterPro" id="IPR025202">
    <property type="entry name" value="PLD-like_dom"/>
</dbReference>
<organism evidence="7 8">
    <name type="scientific">Salipiger aestuarii</name>
    <dbReference type="NCBI Taxonomy" id="568098"/>
    <lineage>
        <taxon>Bacteria</taxon>
        <taxon>Pseudomonadati</taxon>
        <taxon>Pseudomonadota</taxon>
        <taxon>Alphaproteobacteria</taxon>
        <taxon>Rhodobacterales</taxon>
        <taxon>Roseobacteraceae</taxon>
        <taxon>Salipiger</taxon>
    </lineage>
</organism>
<dbReference type="CDD" id="cd09105">
    <property type="entry name" value="PLDc_vPLD1_2_like_2"/>
    <property type="match status" value="1"/>
</dbReference>
<dbReference type="OrthoDB" id="8828485at2"/>